<accession>Q645D2</accession>
<dbReference type="Pfam" id="PF00895">
    <property type="entry name" value="ATP-synt_8"/>
    <property type="match status" value="1"/>
</dbReference>
<dbReference type="GO" id="GO:0015078">
    <property type="term" value="F:proton transmembrane transporter activity"/>
    <property type="evidence" value="ECO:0007669"/>
    <property type="project" value="InterPro"/>
</dbReference>
<comment type="subcellular location">
    <subcellularLocation>
        <location evidence="1 12">Mitochondrion membrane</location>
        <topology evidence="1 12">Single-pass membrane protein</topology>
    </subcellularLocation>
</comment>
<keyword evidence="8 12" id="KW-0406">Ion transport</keyword>
<dbReference type="RefSeq" id="YP_097028.1">
    <property type="nucleotide sequence ID" value="NC_006327.1"/>
</dbReference>
<name>Q645D2_9SALA</name>
<keyword evidence="5 12" id="KW-0812">Transmembrane</keyword>
<evidence type="ECO:0000256" key="1">
    <source>
        <dbReference type="ARBA" id="ARBA00004304"/>
    </source>
</evidence>
<dbReference type="GO" id="GO:0015986">
    <property type="term" value="P:proton motive force-driven ATP synthesis"/>
    <property type="evidence" value="ECO:0007669"/>
    <property type="project" value="InterPro"/>
</dbReference>
<dbReference type="InterPro" id="IPR001421">
    <property type="entry name" value="ATP8_metazoa"/>
</dbReference>
<feature type="transmembrane region" description="Helical" evidence="13">
    <location>
        <begin position="6"/>
        <end position="26"/>
    </location>
</feature>
<evidence type="ECO:0000256" key="11">
    <source>
        <dbReference type="ARBA" id="ARBA00023310"/>
    </source>
</evidence>
<evidence type="ECO:0000256" key="6">
    <source>
        <dbReference type="ARBA" id="ARBA00022781"/>
    </source>
</evidence>
<dbReference type="EMBL" id="AY728214">
    <property type="protein sequence ID" value="AAU20452.1"/>
    <property type="molecule type" value="Genomic_DNA"/>
</dbReference>
<proteinExistence type="inferred from homology"/>
<evidence type="ECO:0000256" key="4">
    <source>
        <dbReference type="ARBA" id="ARBA00022547"/>
    </source>
</evidence>
<organism evidence="14">
    <name type="scientific">Aneides flavipunctatus</name>
    <name type="common">black salamander</name>
    <dbReference type="NCBI Taxonomy" id="154579"/>
    <lineage>
        <taxon>Eukaryota</taxon>
        <taxon>Metazoa</taxon>
        <taxon>Chordata</taxon>
        <taxon>Craniata</taxon>
        <taxon>Vertebrata</taxon>
        <taxon>Euteleostomi</taxon>
        <taxon>Amphibia</taxon>
        <taxon>Batrachia</taxon>
        <taxon>Caudata</taxon>
        <taxon>Salamandroidea</taxon>
        <taxon>Plethodontidae</taxon>
        <taxon>Plethodontinae</taxon>
        <taxon>Aneides</taxon>
    </lineage>
</organism>
<evidence type="ECO:0000256" key="8">
    <source>
        <dbReference type="ARBA" id="ARBA00023065"/>
    </source>
</evidence>
<dbReference type="GO" id="GO:0031966">
    <property type="term" value="C:mitochondrial membrane"/>
    <property type="evidence" value="ECO:0007669"/>
    <property type="project" value="UniProtKB-SubCell"/>
</dbReference>
<evidence type="ECO:0000256" key="9">
    <source>
        <dbReference type="ARBA" id="ARBA00023128"/>
    </source>
</evidence>
<reference evidence="14" key="1">
    <citation type="journal article" date="2004" name="Proc. Natl. Acad. Sci. U.S.A.">
        <title>Morphological homoplasy, life history evolution, and historical biogeography of plethodontid salamanders inferred from complete mitochondrial genomes.</title>
        <authorList>
            <person name="Mueller R.L."/>
            <person name="Macey J.R."/>
            <person name="Jaekel M."/>
            <person name="Wake D.B."/>
            <person name="Boore J.L."/>
        </authorList>
    </citation>
    <scope>NUCLEOTIDE SEQUENCE</scope>
</reference>
<dbReference type="GO" id="GO:0045259">
    <property type="term" value="C:proton-transporting ATP synthase complex"/>
    <property type="evidence" value="ECO:0007669"/>
    <property type="project" value="UniProtKB-KW"/>
</dbReference>
<evidence type="ECO:0000256" key="13">
    <source>
        <dbReference type="SAM" id="Phobius"/>
    </source>
</evidence>
<evidence type="ECO:0000256" key="12">
    <source>
        <dbReference type="RuleBase" id="RU003661"/>
    </source>
</evidence>
<evidence type="ECO:0000313" key="14">
    <source>
        <dbReference type="EMBL" id="AAU20452.1"/>
    </source>
</evidence>
<dbReference type="GeneID" id="3085873"/>
<dbReference type="AlphaFoldDB" id="Q645D2"/>
<dbReference type="InterPro" id="IPR050635">
    <property type="entry name" value="ATPase_protein_8"/>
</dbReference>
<comment type="similarity">
    <text evidence="2 12">Belongs to the ATPase protein 8 family.</text>
</comment>
<evidence type="ECO:0000256" key="5">
    <source>
        <dbReference type="ARBA" id="ARBA00022692"/>
    </source>
</evidence>
<keyword evidence="4 12" id="KW-0138">CF(0)</keyword>
<keyword evidence="9 12" id="KW-0496">Mitochondrion</keyword>
<evidence type="ECO:0000256" key="2">
    <source>
        <dbReference type="ARBA" id="ARBA00008892"/>
    </source>
</evidence>
<geneLocation type="mitochondrion" evidence="14"/>
<keyword evidence="11" id="KW-0066">ATP synthesis</keyword>
<keyword evidence="7 13" id="KW-1133">Transmembrane helix</keyword>
<keyword evidence="6 12" id="KW-0375">Hydrogen ion transport</keyword>
<protein>
    <recommendedName>
        <fullName evidence="12">ATP synthase complex subunit 8</fullName>
    </recommendedName>
</protein>
<evidence type="ECO:0000256" key="7">
    <source>
        <dbReference type="ARBA" id="ARBA00022989"/>
    </source>
</evidence>
<keyword evidence="10 13" id="KW-0472">Membrane</keyword>
<dbReference type="PANTHER" id="PTHR39937">
    <property type="entry name" value="ATP SYNTHASE PROTEIN 8"/>
    <property type="match status" value="1"/>
</dbReference>
<evidence type="ECO:0000256" key="10">
    <source>
        <dbReference type="ARBA" id="ARBA00023136"/>
    </source>
</evidence>
<dbReference type="PANTHER" id="PTHR39937:SF1">
    <property type="entry name" value="ATP SYNTHASE PROTEIN 8"/>
    <property type="match status" value="1"/>
</dbReference>
<dbReference type="CTD" id="4509"/>
<sequence length="54" mass="6728">MPQLNPSPWFLIFMMSWFIYLIILMSKTTNFKMLNKPTQYLYLTNPQPWNWLWV</sequence>
<evidence type="ECO:0000256" key="3">
    <source>
        <dbReference type="ARBA" id="ARBA00022448"/>
    </source>
</evidence>
<keyword evidence="3 12" id="KW-0813">Transport</keyword>
<gene>
    <name evidence="14" type="primary">atp8</name>
</gene>